<evidence type="ECO:0000256" key="7">
    <source>
        <dbReference type="ARBA" id="ARBA00023136"/>
    </source>
</evidence>
<evidence type="ECO:0000256" key="9">
    <source>
        <dbReference type="SAM" id="Phobius"/>
    </source>
</evidence>
<dbReference type="Pfam" id="PF13231">
    <property type="entry name" value="PMT_2"/>
    <property type="match status" value="1"/>
</dbReference>
<feature type="compositionally biased region" description="Polar residues" evidence="8">
    <location>
        <begin position="1"/>
        <end position="20"/>
    </location>
</feature>
<feature type="domain" description="Glycosyltransferase RgtA/B/C/D-like" evidence="10">
    <location>
        <begin position="77"/>
        <end position="236"/>
    </location>
</feature>
<dbReference type="InterPro" id="IPR038731">
    <property type="entry name" value="RgtA/B/C-like"/>
</dbReference>
<dbReference type="InterPro" id="IPR050297">
    <property type="entry name" value="LipidA_mod_glycosyltrf_83"/>
</dbReference>
<sequence length="512" mass="54099">MSESSPSAPRTPDVSSSSAPHTRDTAAPATPFAGRPVGVVALATLAVLLVASPRYGYHRDELYFRMLGEQPALGYFDTPPLTPLIARASVAVFGDTVVALRVVPALIASLVVVLAALLARELGGDRRAQLVAAAGIATTSLLLIGGHSLLTLGVDLPLWVAAALFAVRALRGDGRWWPALGAVAGVATYNRQLIVLFLVSVGAGVLLAGPREVLRDRRLWLGALLALVIAAPNLVYQATHGWPQLVMAGALEADEGADNRLVFVPLQLLLLGPPQAVVQVVGAVRLWREPRLRCLALAYPLACALTLYSGGRPDYVGGLLVLLFAAGCGPVSRWMSGTGRRALVVGALTVNAVVSVVIALPVIPPPALEGTPVARINEVARESIGWPEFAARVAAVVGELTPQERARAVLLTDNYGEAGALDRYAGEYGLPEVHSGHNELYRRGPPAPSARIAVVVTDSPGGYARVFATCEERGRIDNGVGLSNEEQHLPILVCRDPSRPWQALWPEMRHNG</sequence>
<feature type="transmembrane region" description="Helical" evidence="9">
    <location>
        <begin position="316"/>
        <end position="335"/>
    </location>
</feature>
<proteinExistence type="predicted"/>
<dbReference type="Proteomes" id="UP001589610">
    <property type="component" value="Unassembled WGS sequence"/>
</dbReference>
<reference evidence="11 12" key="1">
    <citation type="submission" date="2024-09" db="EMBL/GenBank/DDBJ databases">
        <authorList>
            <person name="Sun Q."/>
            <person name="Mori K."/>
        </authorList>
    </citation>
    <scope>NUCLEOTIDE SEQUENCE [LARGE SCALE GENOMIC DNA]</scope>
    <source>
        <strain evidence="11 12">JCM 3028</strain>
    </source>
</reference>
<feature type="transmembrane region" description="Helical" evidence="9">
    <location>
        <begin position="130"/>
        <end position="150"/>
    </location>
</feature>
<comment type="subcellular location">
    <subcellularLocation>
        <location evidence="1">Cell membrane</location>
        <topology evidence="1">Multi-pass membrane protein</topology>
    </subcellularLocation>
</comment>
<evidence type="ECO:0000259" key="10">
    <source>
        <dbReference type="Pfam" id="PF13231"/>
    </source>
</evidence>
<dbReference type="PANTHER" id="PTHR33908:SF11">
    <property type="entry name" value="MEMBRANE PROTEIN"/>
    <property type="match status" value="1"/>
</dbReference>
<evidence type="ECO:0000256" key="3">
    <source>
        <dbReference type="ARBA" id="ARBA00022676"/>
    </source>
</evidence>
<evidence type="ECO:0000256" key="6">
    <source>
        <dbReference type="ARBA" id="ARBA00022989"/>
    </source>
</evidence>
<feature type="transmembrane region" description="Helical" evidence="9">
    <location>
        <begin position="219"/>
        <end position="238"/>
    </location>
</feature>
<keyword evidence="6 9" id="KW-1133">Transmembrane helix</keyword>
<feature type="transmembrane region" description="Helical" evidence="9">
    <location>
        <begin position="32"/>
        <end position="51"/>
    </location>
</feature>
<keyword evidence="12" id="KW-1185">Reference proteome</keyword>
<keyword evidence="5 9" id="KW-0812">Transmembrane</keyword>
<feature type="transmembrane region" description="Helical" evidence="9">
    <location>
        <begin position="342"/>
        <end position="363"/>
    </location>
</feature>
<dbReference type="PANTHER" id="PTHR33908">
    <property type="entry name" value="MANNOSYLTRANSFERASE YKCB-RELATED"/>
    <property type="match status" value="1"/>
</dbReference>
<accession>A0ABV5TEH6</accession>
<keyword evidence="3" id="KW-0328">Glycosyltransferase</keyword>
<name>A0ABV5TEH6_9ACTN</name>
<evidence type="ECO:0000256" key="1">
    <source>
        <dbReference type="ARBA" id="ARBA00004651"/>
    </source>
</evidence>
<feature type="transmembrane region" description="Helical" evidence="9">
    <location>
        <begin position="98"/>
        <end position="118"/>
    </location>
</feature>
<evidence type="ECO:0000256" key="4">
    <source>
        <dbReference type="ARBA" id="ARBA00022679"/>
    </source>
</evidence>
<organism evidence="11 12">
    <name type="scientific">Streptosporangium vulgare</name>
    <dbReference type="NCBI Taxonomy" id="46190"/>
    <lineage>
        <taxon>Bacteria</taxon>
        <taxon>Bacillati</taxon>
        <taxon>Actinomycetota</taxon>
        <taxon>Actinomycetes</taxon>
        <taxon>Streptosporangiales</taxon>
        <taxon>Streptosporangiaceae</taxon>
        <taxon>Streptosporangium</taxon>
    </lineage>
</organism>
<keyword evidence="7 9" id="KW-0472">Membrane</keyword>
<feature type="transmembrane region" description="Helical" evidence="9">
    <location>
        <begin position="189"/>
        <end position="207"/>
    </location>
</feature>
<dbReference type="RefSeq" id="WP_386158106.1">
    <property type="nucleotide sequence ID" value="NZ_JBHMBS010000008.1"/>
</dbReference>
<feature type="region of interest" description="Disordered" evidence="8">
    <location>
        <begin position="1"/>
        <end position="30"/>
    </location>
</feature>
<evidence type="ECO:0000313" key="12">
    <source>
        <dbReference type="Proteomes" id="UP001589610"/>
    </source>
</evidence>
<evidence type="ECO:0000313" key="11">
    <source>
        <dbReference type="EMBL" id="MFB9677513.1"/>
    </source>
</evidence>
<keyword evidence="4" id="KW-0808">Transferase</keyword>
<protein>
    <submittedName>
        <fullName evidence="11">Glycosyltransferase family 39 protein</fullName>
    </submittedName>
</protein>
<gene>
    <name evidence="11" type="ORF">ACFFRH_18690</name>
</gene>
<keyword evidence="2" id="KW-1003">Cell membrane</keyword>
<comment type="caution">
    <text evidence="11">The sequence shown here is derived from an EMBL/GenBank/DDBJ whole genome shotgun (WGS) entry which is preliminary data.</text>
</comment>
<evidence type="ECO:0000256" key="2">
    <source>
        <dbReference type="ARBA" id="ARBA00022475"/>
    </source>
</evidence>
<evidence type="ECO:0000256" key="5">
    <source>
        <dbReference type="ARBA" id="ARBA00022692"/>
    </source>
</evidence>
<dbReference type="EMBL" id="JBHMBS010000008">
    <property type="protein sequence ID" value="MFB9677513.1"/>
    <property type="molecule type" value="Genomic_DNA"/>
</dbReference>
<evidence type="ECO:0000256" key="8">
    <source>
        <dbReference type="SAM" id="MobiDB-lite"/>
    </source>
</evidence>